<keyword evidence="8 11" id="KW-1133">Transmembrane helix</keyword>
<evidence type="ECO:0000256" key="8">
    <source>
        <dbReference type="ARBA" id="ARBA00022989"/>
    </source>
</evidence>
<dbReference type="EMBL" id="AP027732">
    <property type="protein sequence ID" value="BDZ49310.1"/>
    <property type="molecule type" value="Genomic_DNA"/>
</dbReference>
<feature type="domain" description="HAMP" evidence="12">
    <location>
        <begin position="196"/>
        <end position="249"/>
    </location>
</feature>
<organism evidence="13 14">
    <name type="scientific">Frondihabitans sucicola</name>
    <dbReference type="NCBI Taxonomy" id="1268041"/>
    <lineage>
        <taxon>Bacteria</taxon>
        <taxon>Bacillati</taxon>
        <taxon>Actinomycetota</taxon>
        <taxon>Actinomycetes</taxon>
        <taxon>Micrococcales</taxon>
        <taxon>Microbacteriaceae</taxon>
        <taxon>Frondihabitans</taxon>
    </lineage>
</organism>
<dbReference type="InterPro" id="IPR050428">
    <property type="entry name" value="TCS_sensor_his_kinase"/>
</dbReference>
<keyword evidence="5" id="KW-0808">Transferase</keyword>
<name>A0ABM8GLL7_9MICO</name>
<evidence type="ECO:0000256" key="10">
    <source>
        <dbReference type="SAM" id="MobiDB-lite"/>
    </source>
</evidence>
<feature type="transmembrane region" description="Helical" evidence="11">
    <location>
        <begin position="172"/>
        <end position="195"/>
    </location>
</feature>
<dbReference type="SUPFAM" id="SSF47384">
    <property type="entry name" value="Homodimeric domain of signal transducing histidine kinase"/>
    <property type="match status" value="1"/>
</dbReference>
<keyword evidence="14" id="KW-1185">Reference proteome</keyword>
<proteinExistence type="predicted"/>
<dbReference type="SUPFAM" id="SSF158472">
    <property type="entry name" value="HAMP domain-like"/>
    <property type="match status" value="1"/>
</dbReference>
<dbReference type="PROSITE" id="PS50885">
    <property type="entry name" value="HAMP"/>
    <property type="match status" value="1"/>
</dbReference>
<dbReference type="Pfam" id="PF00512">
    <property type="entry name" value="HisKA"/>
    <property type="match status" value="1"/>
</dbReference>
<reference evidence="14" key="1">
    <citation type="journal article" date="2019" name="Int. J. Syst. Evol. Microbiol.">
        <title>The Global Catalogue of Microorganisms (GCM) 10K type strain sequencing project: providing services to taxonomists for standard genome sequencing and annotation.</title>
        <authorList>
            <consortium name="The Broad Institute Genomics Platform"/>
            <consortium name="The Broad Institute Genome Sequencing Center for Infectious Disease"/>
            <person name="Wu L."/>
            <person name="Ma J."/>
        </authorList>
    </citation>
    <scope>NUCLEOTIDE SEQUENCE [LARGE SCALE GENOMIC DNA]</scope>
    <source>
        <strain evidence="14">NBRC 108728</strain>
    </source>
</reference>
<evidence type="ECO:0000256" key="4">
    <source>
        <dbReference type="ARBA" id="ARBA00022553"/>
    </source>
</evidence>
<dbReference type="Gene3D" id="6.10.340.10">
    <property type="match status" value="1"/>
</dbReference>
<feature type="compositionally biased region" description="Low complexity" evidence="10">
    <location>
        <begin position="541"/>
        <end position="570"/>
    </location>
</feature>
<feature type="compositionally biased region" description="Basic residues" evidence="10">
    <location>
        <begin position="454"/>
        <end position="469"/>
    </location>
</feature>
<feature type="compositionally biased region" description="Basic and acidic residues" evidence="10">
    <location>
        <begin position="434"/>
        <end position="453"/>
    </location>
</feature>
<feature type="compositionally biased region" description="Basic residues" evidence="10">
    <location>
        <begin position="507"/>
        <end position="540"/>
    </location>
</feature>
<dbReference type="InterPro" id="IPR003660">
    <property type="entry name" value="HAMP_dom"/>
</dbReference>
<dbReference type="CDD" id="cd00082">
    <property type="entry name" value="HisKA"/>
    <property type="match status" value="1"/>
</dbReference>
<dbReference type="Pfam" id="PF00672">
    <property type="entry name" value="HAMP"/>
    <property type="match status" value="1"/>
</dbReference>
<evidence type="ECO:0000256" key="9">
    <source>
        <dbReference type="ARBA" id="ARBA00023012"/>
    </source>
</evidence>
<evidence type="ECO:0000256" key="1">
    <source>
        <dbReference type="ARBA" id="ARBA00000085"/>
    </source>
</evidence>
<dbReference type="PANTHER" id="PTHR45436:SF5">
    <property type="entry name" value="SENSOR HISTIDINE KINASE TRCS"/>
    <property type="match status" value="1"/>
</dbReference>
<dbReference type="InterPro" id="IPR036097">
    <property type="entry name" value="HisK_dim/P_sf"/>
</dbReference>
<dbReference type="CDD" id="cd06225">
    <property type="entry name" value="HAMP"/>
    <property type="match status" value="1"/>
</dbReference>
<dbReference type="InterPro" id="IPR003661">
    <property type="entry name" value="HisK_dim/P_dom"/>
</dbReference>
<protein>
    <recommendedName>
        <fullName evidence="3">histidine kinase</fullName>
        <ecNumber evidence="3">2.7.13.3</ecNumber>
    </recommendedName>
</protein>
<feature type="region of interest" description="Disordered" evidence="10">
    <location>
        <begin position="369"/>
        <end position="601"/>
    </location>
</feature>
<dbReference type="Gene3D" id="1.10.287.130">
    <property type="match status" value="1"/>
</dbReference>
<keyword evidence="9" id="KW-0902">Two-component regulatory system</keyword>
<dbReference type="Proteomes" id="UP001321486">
    <property type="component" value="Chromosome"/>
</dbReference>
<evidence type="ECO:0000256" key="7">
    <source>
        <dbReference type="ARBA" id="ARBA00022777"/>
    </source>
</evidence>
<sequence length="601" mass="66591">MHTRLSQWWNEISIRTKITGITVCLVTLGLLVAGLGTMTVLSTYLYGQVDRDLTTASKAITKYNGDSDHCSADFGIAKSAYIAIVADDGTLLCTNIRDLDSTSSAPYLPAFTERATAAHKDAFNGYNKSHTEEWRLYAVHTAITNTATDRTEALTVVTGQNLASTNATIARFTYIFLGFGLSVVVLGAAITRLLVTSTFAPLRDVEDTAARFADGDFSQRLDTTSPNTEVGRLNRSLNTMLSRIDSAFDDRAKTIDQMRRFVGDASHELRTPLVSLRGYAELYRMGALTKPEDVAQAMDRIEKEAIRMGGLVQDLLQLARLDESKPLELGPVDLVTIARDSALDTMASNTDREIRVIVREPVAPGAATTEEYVIPRRRRRLPGRRHRPHRLRRGDSRQAQDATRPGHGRGHPARGAPASRRRRRARHQPRGARRREQDPPGRDEPHGQRDAIHRVRLAHRARRAGRPGPRHGDTRRDRPRRRHPAPDPGEDLPALLAGRHVTDTRHGRLGTRPGHRVGHRRGTPRRCRRLRHPGRRRHLPRLAAAAPRAAPLTRYRAAASVRPASRAAPPGDLASPRHHHPSTTKAGSPKGNRPGPESART</sequence>
<evidence type="ECO:0000313" key="13">
    <source>
        <dbReference type="EMBL" id="BDZ49310.1"/>
    </source>
</evidence>
<dbReference type="EC" id="2.7.13.3" evidence="3"/>
<feature type="compositionally biased region" description="Basic residues" evidence="10">
    <location>
        <begin position="419"/>
        <end position="433"/>
    </location>
</feature>
<gene>
    <name evidence="13" type="ORF">GCM10025867_15510</name>
</gene>
<feature type="compositionally biased region" description="Basic residues" evidence="10">
    <location>
        <begin position="375"/>
        <end position="392"/>
    </location>
</feature>
<keyword evidence="7" id="KW-0418">Kinase</keyword>
<evidence type="ECO:0000256" key="3">
    <source>
        <dbReference type="ARBA" id="ARBA00012438"/>
    </source>
</evidence>
<keyword evidence="4" id="KW-0597">Phosphoprotein</keyword>
<comment type="catalytic activity">
    <reaction evidence="1">
        <text>ATP + protein L-histidine = ADP + protein N-phospho-L-histidine.</text>
        <dbReference type="EC" id="2.7.13.3"/>
    </reaction>
</comment>
<accession>A0ABM8GLL7</accession>
<evidence type="ECO:0000256" key="6">
    <source>
        <dbReference type="ARBA" id="ARBA00022692"/>
    </source>
</evidence>
<dbReference type="SMART" id="SM00304">
    <property type="entry name" value="HAMP"/>
    <property type="match status" value="1"/>
</dbReference>
<feature type="transmembrane region" description="Helical" evidence="11">
    <location>
        <begin position="21"/>
        <end position="46"/>
    </location>
</feature>
<dbReference type="SMART" id="SM00388">
    <property type="entry name" value="HisKA"/>
    <property type="match status" value="1"/>
</dbReference>
<evidence type="ECO:0000256" key="2">
    <source>
        <dbReference type="ARBA" id="ARBA00004236"/>
    </source>
</evidence>
<evidence type="ECO:0000259" key="12">
    <source>
        <dbReference type="PROSITE" id="PS50885"/>
    </source>
</evidence>
<keyword evidence="11" id="KW-0472">Membrane</keyword>
<evidence type="ECO:0000313" key="14">
    <source>
        <dbReference type="Proteomes" id="UP001321486"/>
    </source>
</evidence>
<evidence type="ECO:0000256" key="5">
    <source>
        <dbReference type="ARBA" id="ARBA00022679"/>
    </source>
</evidence>
<keyword evidence="6 11" id="KW-0812">Transmembrane</keyword>
<comment type="subcellular location">
    <subcellularLocation>
        <location evidence="2">Cell membrane</location>
    </subcellularLocation>
</comment>
<dbReference type="PANTHER" id="PTHR45436">
    <property type="entry name" value="SENSOR HISTIDINE KINASE YKOH"/>
    <property type="match status" value="1"/>
</dbReference>
<evidence type="ECO:0000256" key="11">
    <source>
        <dbReference type="SAM" id="Phobius"/>
    </source>
</evidence>